<dbReference type="InterPro" id="IPR027417">
    <property type="entry name" value="P-loop_NTPase"/>
</dbReference>
<dbReference type="RefSeq" id="WP_349141230.1">
    <property type="nucleotide sequence ID" value="NZ_JBBMFT010000012.1"/>
</dbReference>
<comment type="caution">
    <text evidence="1">The sequence shown here is derived from an EMBL/GenBank/DDBJ whole genome shotgun (WGS) entry which is preliminary data.</text>
</comment>
<accession>A0ABV1ES30</accession>
<gene>
    <name evidence="1" type="ORF">WMO45_12740</name>
</gene>
<proteinExistence type="predicted"/>
<dbReference type="Pfam" id="PF13189">
    <property type="entry name" value="Cytidylate_kin2"/>
    <property type="match status" value="1"/>
</dbReference>
<name>A0ABV1ES30_9FIRM</name>
<dbReference type="Proteomes" id="UP001440599">
    <property type="component" value="Unassembled WGS sequence"/>
</dbReference>
<organism evidence="1 2">
    <name type="scientific">Flavonifractor hominis</name>
    <dbReference type="NCBI Taxonomy" id="3133178"/>
    <lineage>
        <taxon>Bacteria</taxon>
        <taxon>Bacillati</taxon>
        <taxon>Bacillota</taxon>
        <taxon>Clostridia</taxon>
        <taxon>Eubacteriales</taxon>
        <taxon>Oscillospiraceae</taxon>
        <taxon>Flavonifractor</taxon>
    </lineage>
</organism>
<dbReference type="EMBL" id="JBBMFT010000012">
    <property type="protein sequence ID" value="MEQ2457387.1"/>
    <property type="molecule type" value="Genomic_DNA"/>
</dbReference>
<evidence type="ECO:0000313" key="1">
    <source>
        <dbReference type="EMBL" id="MEQ2457387.1"/>
    </source>
</evidence>
<dbReference type="Gene3D" id="3.40.50.300">
    <property type="entry name" value="P-loop containing nucleotide triphosphate hydrolases"/>
    <property type="match status" value="1"/>
</dbReference>
<evidence type="ECO:0000313" key="2">
    <source>
        <dbReference type="Proteomes" id="UP001440599"/>
    </source>
</evidence>
<reference evidence="1 2" key="1">
    <citation type="submission" date="2024-03" db="EMBL/GenBank/DDBJ databases">
        <title>Human intestinal bacterial collection.</title>
        <authorList>
            <person name="Pauvert C."/>
            <person name="Hitch T.C.A."/>
            <person name="Clavel T."/>
        </authorList>
    </citation>
    <scope>NUCLEOTIDE SEQUENCE [LARGE SCALE GENOMIC DNA]</scope>
    <source>
        <strain evidence="1 2">CLA-AP-H34</strain>
    </source>
</reference>
<protein>
    <submittedName>
        <fullName evidence="1">Cytidylate kinase-like family protein</fullName>
    </submittedName>
</protein>
<keyword evidence="2" id="KW-1185">Reference proteome</keyword>
<sequence>MKHVVITIGREYGSGGRIIAKRLAEELEITFYDKQLIAAVAKRTGFSENFVRNAEHQRPTNSLLYDLYTAVQTPSVPDQVFIAQAKIIREAAEKESCVFVGRCANYILREEPRCLSVFIHAPMEERVRRAREEYGVQENNLEAYVVRQDKARASYYNYFATGKWGQCREYDLCINSSIGLDTAVEIIKAAALAKAANGS</sequence>
<dbReference type="SUPFAM" id="SSF52540">
    <property type="entry name" value="P-loop containing nucleoside triphosphate hydrolases"/>
    <property type="match status" value="1"/>
</dbReference>